<keyword evidence="1" id="KW-0812">Transmembrane</keyword>
<proteinExistence type="predicted"/>
<dbReference type="InParanoid" id="A0A3M0CEY1"/>
<sequence length="192" mass="20760">MTDFWPTVGDYLILGFEHILPRGLDHILFILGLFLSTTRLMPLIWQVTAFTLAHSLTLALAVLGLVTVPAHIVEPLIALSIAAVAAETLWQHSRGRPPSRWRPVIVFAFGLLHGLGFAGVLMELGLPTGALAAALASFNIGVELGQIAVLLIAWALLHRFFARPWYGRAVVVPGAALIGATGLYWTVERILG</sequence>
<feature type="transmembrane region" description="Helical" evidence="1">
    <location>
        <begin position="47"/>
        <end position="66"/>
    </location>
</feature>
<evidence type="ECO:0000256" key="1">
    <source>
        <dbReference type="SAM" id="Phobius"/>
    </source>
</evidence>
<evidence type="ECO:0000313" key="3">
    <source>
        <dbReference type="Proteomes" id="UP000271227"/>
    </source>
</evidence>
<keyword evidence="1" id="KW-0472">Membrane</keyword>
<feature type="transmembrane region" description="Helical" evidence="1">
    <location>
        <begin position="169"/>
        <end position="187"/>
    </location>
</feature>
<dbReference type="Pfam" id="PF13795">
    <property type="entry name" value="HupE_UreJ_2"/>
    <property type="match status" value="1"/>
</dbReference>
<dbReference type="EMBL" id="REFR01000011">
    <property type="protein sequence ID" value="RMB07962.1"/>
    <property type="molecule type" value="Genomic_DNA"/>
</dbReference>
<keyword evidence="3" id="KW-1185">Reference proteome</keyword>
<dbReference type="Proteomes" id="UP000271227">
    <property type="component" value="Unassembled WGS sequence"/>
</dbReference>
<dbReference type="AlphaFoldDB" id="A0A3M0CEY1"/>
<protein>
    <submittedName>
        <fullName evidence="2">HupE/UreJ protein</fullName>
    </submittedName>
</protein>
<dbReference type="InterPro" id="IPR032809">
    <property type="entry name" value="Put_HupE_UreJ"/>
</dbReference>
<name>A0A3M0CEY1_9PROT</name>
<evidence type="ECO:0000313" key="2">
    <source>
        <dbReference type="EMBL" id="RMB07962.1"/>
    </source>
</evidence>
<keyword evidence="1" id="KW-1133">Transmembrane helix</keyword>
<accession>A0A3M0CEY1</accession>
<comment type="caution">
    <text evidence="2">The sequence shown here is derived from an EMBL/GenBank/DDBJ whole genome shotgun (WGS) entry which is preliminary data.</text>
</comment>
<reference evidence="2 3" key="1">
    <citation type="submission" date="2018-10" db="EMBL/GenBank/DDBJ databases">
        <title>Genomic Encyclopedia of Archaeal and Bacterial Type Strains, Phase II (KMG-II): from individual species to whole genera.</title>
        <authorList>
            <person name="Goeker M."/>
        </authorList>
    </citation>
    <scope>NUCLEOTIDE SEQUENCE [LARGE SCALE GENOMIC DNA]</scope>
    <source>
        <strain evidence="2 3">DSM 25217</strain>
    </source>
</reference>
<dbReference type="RefSeq" id="WP_211332180.1">
    <property type="nucleotide sequence ID" value="NZ_REFR01000011.1"/>
</dbReference>
<organism evidence="2 3">
    <name type="scientific">Eilatimonas milleporae</name>
    <dbReference type="NCBI Taxonomy" id="911205"/>
    <lineage>
        <taxon>Bacteria</taxon>
        <taxon>Pseudomonadati</taxon>
        <taxon>Pseudomonadota</taxon>
        <taxon>Alphaproteobacteria</taxon>
        <taxon>Kordiimonadales</taxon>
        <taxon>Kordiimonadaceae</taxon>
        <taxon>Eilatimonas</taxon>
    </lineage>
</organism>
<feature type="transmembrane region" description="Helical" evidence="1">
    <location>
        <begin position="102"/>
        <end position="122"/>
    </location>
</feature>
<feature type="transmembrane region" description="Helical" evidence="1">
    <location>
        <begin position="134"/>
        <end position="157"/>
    </location>
</feature>
<gene>
    <name evidence="2" type="ORF">BXY39_2056</name>
</gene>